<dbReference type="Pfam" id="PF01075">
    <property type="entry name" value="Glyco_transf_9"/>
    <property type="match status" value="1"/>
</dbReference>
<dbReference type="Proteomes" id="UP000195011">
    <property type="component" value="Unassembled WGS sequence"/>
</dbReference>
<organism evidence="4 5">
    <name type="scientific">Clavibacter michiganensis</name>
    <dbReference type="NCBI Taxonomy" id="28447"/>
    <lineage>
        <taxon>Bacteria</taxon>
        <taxon>Bacillati</taxon>
        <taxon>Actinomycetota</taxon>
        <taxon>Actinomycetes</taxon>
        <taxon>Micrococcales</taxon>
        <taxon>Microbacteriaceae</taxon>
        <taxon>Clavibacter</taxon>
    </lineage>
</organism>
<keyword evidence="2 4" id="KW-0808">Transferase</keyword>
<sequence length="364" mass="38275">MQTPGDRAALPDDDDDARPATGTAPIPGDAQPATGPADAPAEILVLRAIKLGDILVAIPALRAIRRAHPDARISLATTGWLAPVVRLLGMVDEHLPQQGFDHPIAREPGTVDLAINLHGAGIESRTLLHELRAHRTLGHAAPELDGMPAADGPAWEDHVLERYRWARLVSWHGMPADPEDVGILVPAEPPVAERAVVIHVGAAYGSRQWPVDRFAEVARALADEGRTVVFTGSHKERERALEVAALAGMPTETVLAGELALDAFAGIIAAADLVISADTGAAHLASAYGIPSVVIFGPAPPEEWGPPASGPHIVLTDASQRLGDTFSAIPDPALLAITPAHVLEAARSLDGHRVIRPLTGEPRD</sequence>
<proteinExistence type="predicted"/>
<dbReference type="InterPro" id="IPR002201">
    <property type="entry name" value="Glyco_trans_9"/>
</dbReference>
<dbReference type="AlphaFoldDB" id="A0A251YCZ3"/>
<evidence type="ECO:0000256" key="3">
    <source>
        <dbReference type="SAM" id="MobiDB-lite"/>
    </source>
</evidence>
<dbReference type="SUPFAM" id="SSF53756">
    <property type="entry name" value="UDP-Glycosyltransferase/glycogen phosphorylase"/>
    <property type="match status" value="1"/>
</dbReference>
<dbReference type="GO" id="GO:0005829">
    <property type="term" value="C:cytosol"/>
    <property type="evidence" value="ECO:0007669"/>
    <property type="project" value="TreeGrafter"/>
</dbReference>
<evidence type="ECO:0000256" key="2">
    <source>
        <dbReference type="ARBA" id="ARBA00022679"/>
    </source>
</evidence>
<dbReference type="GO" id="GO:0008713">
    <property type="term" value="F:ADP-heptose-lipopolysaccharide heptosyltransferase activity"/>
    <property type="evidence" value="ECO:0007669"/>
    <property type="project" value="TreeGrafter"/>
</dbReference>
<dbReference type="InterPro" id="IPR051199">
    <property type="entry name" value="LPS_LOS_Heptosyltrfase"/>
</dbReference>
<comment type="caution">
    <text evidence="4">The sequence shown here is derived from an EMBL/GenBank/DDBJ whole genome shotgun (WGS) entry which is preliminary data.</text>
</comment>
<dbReference type="GO" id="GO:0009244">
    <property type="term" value="P:lipopolysaccharide core region biosynthetic process"/>
    <property type="evidence" value="ECO:0007669"/>
    <property type="project" value="TreeGrafter"/>
</dbReference>
<protein>
    <submittedName>
        <fullName evidence="4">ADP-heptose--LPS heptosyltransferase 2</fullName>
    </submittedName>
</protein>
<reference evidence="4 5" key="1">
    <citation type="submission" date="2016-08" db="EMBL/GenBank/DDBJ databases">
        <title>Genome sequence of Clavibacter michiganensis spp strain CFBP8017.</title>
        <authorList>
            <person name="Thapa S.P."/>
            <person name="Coaker G."/>
            <person name="Jacques M.-A."/>
        </authorList>
    </citation>
    <scope>NUCLEOTIDE SEQUENCE [LARGE SCALE GENOMIC DNA]</scope>
    <source>
        <strain evidence="4">CFBP8017</strain>
    </source>
</reference>
<dbReference type="Gene3D" id="3.40.50.2000">
    <property type="entry name" value="Glycogen Phosphorylase B"/>
    <property type="match status" value="2"/>
</dbReference>
<dbReference type="EMBL" id="MDJY01000048">
    <property type="protein sequence ID" value="OUE22003.1"/>
    <property type="molecule type" value="Genomic_DNA"/>
</dbReference>
<dbReference type="PANTHER" id="PTHR30160">
    <property type="entry name" value="TETRAACYLDISACCHARIDE 4'-KINASE-RELATED"/>
    <property type="match status" value="1"/>
</dbReference>
<feature type="region of interest" description="Disordered" evidence="3">
    <location>
        <begin position="1"/>
        <end position="36"/>
    </location>
</feature>
<gene>
    <name evidence="4" type="primary">rfaF</name>
    <name evidence="4" type="ORF">BFL36_10545</name>
</gene>
<evidence type="ECO:0000313" key="4">
    <source>
        <dbReference type="EMBL" id="OUE22003.1"/>
    </source>
</evidence>
<dbReference type="RefSeq" id="WP_086517899.1">
    <property type="nucleotide sequence ID" value="NZ_MDJY01000048.1"/>
</dbReference>
<keyword evidence="1" id="KW-0328">Glycosyltransferase</keyword>
<evidence type="ECO:0000256" key="1">
    <source>
        <dbReference type="ARBA" id="ARBA00022676"/>
    </source>
</evidence>
<dbReference type="CDD" id="cd03789">
    <property type="entry name" value="GT9_LPS_heptosyltransferase"/>
    <property type="match status" value="1"/>
</dbReference>
<evidence type="ECO:0000313" key="5">
    <source>
        <dbReference type="Proteomes" id="UP000195011"/>
    </source>
</evidence>
<accession>A0A251YCZ3</accession>
<name>A0A251YCZ3_9MICO</name>
<dbReference type="PANTHER" id="PTHR30160:SF1">
    <property type="entry name" value="LIPOPOLYSACCHARIDE 1,2-N-ACETYLGLUCOSAMINETRANSFERASE-RELATED"/>
    <property type="match status" value="1"/>
</dbReference>